<protein>
    <submittedName>
        <fullName evidence="1">Uncharacterized protein</fullName>
    </submittedName>
</protein>
<reference evidence="1 2" key="1">
    <citation type="submission" date="2019-08" db="EMBL/GenBank/DDBJ databases">
        <authorList>
            <person name="Peeters C."/>
        </authorList>
    </citation>
    <scope>NUCLEOTIDE SEQUENCE [LARGE SCALE GENOMIC DNA]</scope>
    <source>
        <strain evidence="1 2">LMG 31013</strain>
    </source>
</reference>
<gene>
    <name evidence="1" type="ORF">PTE31013_03752</name>
</gene>
<evidence type="ECO:0000313" key="1">
    <source>
        <dbReference type="EMBL" id="VVE32548.1"/>
    </source>
</evidence>
<keyword evidence="2" id="KW-1185">Reference proteome</keyword>
<dbReference type="Proteomes" id="UP000334380">
    <property type="component" value="Unassembled WGS sequence"/>
</dbReference>
<dbReference type="EMBL" id="CABPRU010000010">
    <property type="protein sequence ID" value="VVE32548.1"/>
    <property type="molecule type" value="Genomic_DNA"/>
</dbReference>
<organism evidence="1 2">
    <name type="scientific">Pandoraea terrigena</name>
    <dbReference type="NCBI Taxonomy" id="2508292"/>
    <lineage>
        <taxon>Bacteria</taxon>
        <taxon>Pseudomonadati</taxon>
        <taxon>Pseudomonadota</taxon>
        <taxon>Betaproteobacteria</taxon>
        <taxon>Burkholderiales</taxon>
        <taxon>Burkholderiaceae</taxon>
        <taxon>Pandoraea</taxon>
    </lineage>
</organism>
<sequence length="114" mass="11992">MGGFAGGTGDCHVTSRRTSGIGGLLSFCTAAVPGRSSPSSLPEAAWHRNVRPNQGARKLSRRPMNEPMTQIVDGVAMLIAAIRSAPGGKFPLQIPKEKARLLFQRVLAKAGPVT</sequence>
<evidence type="ECO:0000313" key="2">
    <source>
        <dbReference type="Proteomes" id="UP000334380"/>
    </source>
</evidence>
<accession>A0A5E4X8H3</accession>
<dbReference type="AlphaFoldDB" id="A0A5E4X8H3"/>
<proteinExistence type="predicted"/>
<name>A0A5E4X8H3_9BURK</name>